<organism evidence="2">
    <name type="scientific">mine drainage metagenome</name>
    <dbReference type="NCBI Taxonomy" id="410659"/>
    <lineage>
        <taxon>unclassified sequences</taxon>
        <taxon>metagenomes</taxon>
        <taxon>ecological metagenomes</taxon>
    </lineage>
</organism>
<dbReference type="SUPFAM" id="SSF101898">
    <property type="entry name" value="NHL repeat"/>
    <property type="match status" value="1"/>
</dbReference>
<keyword evidence="1" id="KW-0677">Repeat</keyword>
<feature type="non-terminal residue" evidence="2">
    <location>
        <position position="107"/>
    </location>
</feature>
<dbReference type="EMBL" id="AUZX01002432">
    <property type="protein sequence ID" value="EQD76616.1"/>
    <property type="molecule type" value="Genomic_DNA"/>
</dbReference>
<dbReference type="InterPro" id="IPR011042">
    <property type="entry name" value="6-blade_b-propeller_TolB-like"/>
</dbReference>
<evidence type="ECO:0000313" key="2">
    <source>
        <dbReference type="EMBL" id="EQD76616.1"/>
    </source>
</evidence>
<reference evidence="2" key="1">
    <citation type="submission" date="2013-08" db="EMBL/GenBank/DDBJ databases">
        <authorList>
            <person name="Mendez C."/>
            <person name="Richter M."/>
            <person name="Ferrer M."/>
            <person name="Sanchez J."/>
        </authorList>
    </citation>
    <scope>NUCLEOTIDE SEQUENCE</scope>
</reference>
<comment type="caution">
    <text evidence="2">The sequence shown here is derived from an EMBL/GenBank/DDBJ whole genome shotgun (WGS) entry which is preliminary data.</text>
</comment>
<evidence type="ECO:0000256" key="1">
    <source>
        <dbReference type="ARBA" id="ARBA00022737"/>
    </source>
</evidence>
<proteinExistence type="predicted"/>
<accession>T1BUJ0</accession>
<dbReference type="AlphaFoldDB" id="T1BUJ0"/>
<dbReference type="InterPro" id="IPR001258">
    <property type="entry name" value="NHL_repeat"/>
</dbReference>
<sequence length="107" mass="10650">MDGAGNVYIADTFNDRVVEVTPSGTQTVLNVSVSGGGLNGPTGVAVDGAGDVYIADASNHRVVEVGRTQQSLTFANTAVGATSAAQTVTLANIGNQPLSIASLTNAT</sequence>
<name>T1BUJ0_9ZZZZ</name>
<dbReference type="Pfam" id="PF01436">
    <property type="entry name" value="NHL"/>
    <property type="match status" value="1"/>
</dbReference>
<reference evidence="2" key="2">
    <citation type="journal article" date="2014" name="ISME J.">
        <title>Microbial stratification in low pH oxic and suboxic macroscopic growths along an acid mine drainage.</title>
        <authorList>
            <person name="Mendez-Garcia C."/>
            <person name="Mesa V."/>
            <person name="Sprenger R.R."/>
            <person name="Richter M."/>
            <person name="Diez M.S."/>
            <person name="Solano J."/>
            <person name="Bargiela R."/>
            <person name="Golyshina O.V."/>
            <person name="Manteca A."/>
            <person name="Ramos J.L."/>
            <person name="Gallego J.R."/>
            <person name="Llorente I."/>
            <person name="Martins Dos Santos V.A."/>
            <person name="Jensen O.N."/>
            <person name="Pelaez A.I."/>
            <person name="Sanchez J."/>
            <person name="Ferrer M."/>
        </authorList>
    </citation>
    <scope>NUCLEOTIDE SEQUENCE</scope>
</reference>
<dbReference type="Gene3D" id="2.120.10.30">
    <property type="entry name" value="TolB, C-terminal domain"/>
    <property type="match status" value="1"/>
</dbReference>
<dbReference type="PROSITE" id="PS51125">
    <property type="entry name" value="NHL"/>
    <property type="match status" value="1"/>
</dbReference>
<protein>
    <submittedName>
        <fullName evidence="2">NHL repeat containing protein</fullName>
    </submittedName>
</protein>
<gene>
    <name evidence="2" type="ORF">B1A_03305</name>
</gene>